<dbReference type="STRING" id="27835.A0A0N4YJE3"/>
<evidence type="ECO:0000313" key="5">
    <source>
        <dbReference type="EMBL" id="VDL80692.1"/>
    </source>
</evidence>
<evidence type="ECO:0000313" key="7">
    <source>
        <dbReference type="WBParaSite" id="NBR_0001707801-mRNA-1"/>
    </source>
</evidence>
<evidence type="ECO:0000256" key="1">
    <source>
        <dbReference type="ARBA" id="ARBA00005352"/>
    </source>
</evidence>
<keyword evidence="6" id="KW-1185">Reference proteome</keyword>
<feature type="domain" description="CCZ1/INTU/HSP4 first Longin" evidence="2">
    <location>
        <begin position="51"/>
        <end position="195"/>
    </location>
</feature>
<dbReference type="PANTHER" id="PTHR13056:SF0">
    <property type="entry name" value="VACUOLAR FUSION PROTEIN CCZ1 HOMOLOG-RELATED"/>
    <property type="match status" value="1"/>
</dbReference>
<dbReference type="Pfam" id="PF19031">
    <property type="entry name" value="Intu_longin_1"/>
    <property type="match status" value="1"/>
</dbReference>
<sequence length="531" mass="60721">MIGDWTMLSGTFANPLYFFATNTSNVTQAEMWLSIPRAICFSNSRNFPDIMEFFFVAHPASGRREGEEHRRIMYFYPKGETLDRQVSRHLQFVKPKIFTPSTQFQAEITGFAEAVVNFTDNFVTAQEQVEKPEFPFRTVTTQKSEHVYIQVENCEFLIGLALSKIQYAAADYSVFLPAIRNVLTDVYKMFRLFFGEFSPFRKRNEQKFKERLEYFLGRYLPLLKLHRMPLLDYLNGAAFLPLNGATYLNVVSMTSELLEEFPVIEKILILYQDKVLYYSLSRRDLPSLFRYLTQSLLPMTIGDELDYQSRPSQGRFLRGPQDLTSDAPLAGDDALPTVHLFNSCDDEENEGLAKYNMMVYRCLNATVCMFSTKEITRRLMRNIDGYLGSELSKVASQIGDCIGAQSPDVLSTPDFHYIYFNPASLSLTSSFTECPDTPKPALPPPEVNRLVCNSLTSFLPDTDEFGECFAKTESDWWIVLKKSVEENSVLQVNSRLLCLLLPPSSNQQSLADIQTKTLGIIKSHFEAIFLN</sequence>
<dbReference type="Proteomes" id="UP000271162">
    <property type="component" value="Unassembled WGS sequence"/>
</dbReference>
<dbReference type="InterPro" id="IPR043988">
    <property type="entry name" value="CCZ1/INTU_longin_2"/>
</dbReference>
<proteinExistence type="inferred from homology"/>
<dbReference type="Pfam" id="PF19033">
    <property type="entry name" value="Intu_longin_3"/>
    <property type="match status" value="1"/>
</dbReference>
<dbReference type="OMA" id="CTYHTTH"/>
<dbReference type="Pfam" id="PF19032">
    <property type="entry name" value="Intu_longin_2"/>
    <property type="match status" value="1"/>
</dbReference>
<dbReference type="InterPro" id="IPR013176">
    <property type="entry name" value="Ccz1"/>
</dbReference>
<reference evidence="7" key="1">
    <citation type="submission" date="2017-02" db="UniProtKB">
        <authorList>
            <consortium name="WormBaseParasite"/>
        </authorList>
    </citation>
    <scope>IDENTIFICATION</scope>
</reference>
<dbReference type="InterPro" id="IPR043989">
    <property type="entry name" value="CCZ1/INTU/HSP4_longin_3"/>
</dbReference>
<gene>
    <name evidence="5" type="ORF">NBR_LOCUS17079</name>
</gene>
<evidence type="ECO:0000259" key="2">
    <source>
        <dbReference type="Pfam" id="PF19031"/>
    </source>
</evidence>
<feature type="domain" description="CCZ1/INTU second Longin" evidence="3">
    <location>
        <begin position="264"/>
        <end position="387"/>
    </location>
</feature>
<dbReference type="WBParaSite" id="NBR_0001707801-mRNA-1">
    <property type="protein sequence ID" value="NBR_0001707801-mRNA-1"/>
    <property type="gene ID" value="NBR_0001707801"/>
</dbReference>
<evidence type="ECO:0000259" key="4">
    <source>
        <dbReference type="Pfam" id="PF19033"/>
    </source>
</evidence>
<name>A0A0N4YJE3_NIPBR</name>
<accession>A0A0N4YJE3</accession>
<evidence type="ECO:0000313" key="6">
    <source>
        <dbReference type="Proteomes" id="UP000271162"/>
    </source>
</evidence>
<reference evidence="5 6" key="2">
    <citation type="submission" date="2018-11" db="EMBL/GenBank/DDBJ databases">
        <authorList>
            <consortium name="Pathogen Informatics"/>
        </authorList>
    </citation>
    <scope>NUCLEOTIDE SEQUENCE [LARGE SCALE GENOMIC DNA]</scope>
</reference>
<dbReference type="PANTHER" id="PTHR13056">
    <property type="entry name" value="VACUOLAR FUSION PROTEIN CCZ1 HOMOLOG-RELATED"/>
    <property type="match status" value="1"/>
</dbReference>
<feature type="domain" description="CCZ1/INTU/HPS4 third Longin" evidence="4">
    <location>
        <begin position="412"/>
        <end position="513"/>
    </location>
</feature>
<dbReference type="AlphaFoldDB" id="A0A0N4YJE3"/>
<protein>
    <submittedName>
        <fullName evidence="7">UDENN domain-containing protein</fullName>
    </submittedName>
</protein>
<dbReference type="GO" id="GO:0035658">
    <property type="term" value="C:Mon1-Ccz1 complex"/>
    <property type="evidence" value="ECO:0007669"/>
    <property type="project" value="InterPro"/>
</dbReference>
<organism evidence="7">
    <name type="scientific">Nippostrongylus brasiliensis</name>
    <name type="common">Rat hookworm</name>
    <dbReference type="NCBI Taxonomy" id="27835"/>
    <lineage>
        <taxon>Eukaryota</taxon>
        <taxon>Metazoa</taxon>
        <taxon>Ecdysozoa</taxon>
        <taxon>Nematoda</taxon>
        <taxon>Chromadorea</taxon>
        <taxon>Rhabditida</taxon>
        <taxon>Rhabditina</taxon>
        <taxon>Rhabditomorpha</taxon>
        <taxon>Strongyloidea</taxon>
        <taxon>Heligmosomidae</taxon>
        <taxon>Nippostrongylus</taxon>
    </lineage>
</organism>
<comment type="similarity">
    <text evidence="1">Belongs to the CCZ1 family.</text>
</comment>
<evidence type="ECO:0000259" key="3">
    <source>
        <dbReference type="Pfam" id="PF19032"/>
    </source>
</evidence>
<dbReference type="GO" id="GO:0016192">
    <property type="term" value="P:vesicle-mediated transport"/>
    <property type="evidence" value="ECO:0007669"/>
    <property type="project" value="InterPro"/>
</dbReference>
<dbReference type="EMBL" id="UYSL01022550">
    <property type="protein sequence ID" value="VDL80692.1"/>
    <property type="molecule type" value="Genomic_DNA"/>
</dbReference>
<dbReference type="InterPro" id="IPR043987">
    <property type="entry name" value="CCZ1/INTU/HSP4_longin_1"/>
</dbReference>